<dbReference type="KEGG" id="rcr:NCTC10994_01535"/>
<reference evidence="2 3" key="1">
    <citation type="submission" date="2018-06" db="EMBL/GenBank/DDBJ databases">
        <authorList>
            <consortium name="Pathogen Informatics"/>
            <person name="Doyle S."/>
        </authorList>
    </citation>
    <scope>NUCLEOTIDE SEQUENCE [LARGE SCALE GENOMIC DNA]</scope>
    <source>
        <strain evidence="2 3">NCTC10994</strain>
    </source>
</reference>
<organism evidence="2 3">
    <name type="scientific">Rhodococcus coprophilus</name>
    <dbReference type="NCBI Taxonomy" id="38310"/>
    <lineage>
        <taxon>Bacteria</taxon>
        <taxon>Bacillati</taxon>
        <taxon>Actinomycetota</taxon>
        <taxon>Actinomycetes</taxon>
        <taxon>Mycobacteriales</taxon>
        <taxon>Nocardiaceae</taxon>
        <taxon>Rhodococcus</taxon>
    </lineage>
</organism>
<dbReference type="InterPro" id="IPR052531">
    <property type="entry name" value="CarD-like_regulator"/>
</dbReference>
<dbReference type="EMBL" id="LS483468">
    <property type="protein sequence ID" value="SQI30380.1"/>
    <property type="molecule type" value="Genomic_DNA"/>
</dbReference>
<dbReference type="RefSeq" id="WP_072700365.1">
    <property type="nucleotide sequence ID" value="NZ_JAFBBL010000001.1"/>
</dbReference>
<dbReference type="InterPro" id="IPR048792">
    <property type="entry name" value="CarD_C"/>
</dbReference>
<dbReference type="SMART" id="SM01058">
    <property type="entry name" value="CarD_TRCF"/>
    <property type="match status" value="1"/>
</dbReference>
<proteinExistence type="predicted"/>
<dbReference type="InterPro" id="IPR036101">
    <property type="entry name" value="CarD-like/TRCF_RID_sf"/>
</dbReference>
<evidence type="ECO:0000259" key="1">
    <source>
        <dbReference type="SMART" id="SM01058"/>
    </source>
</evidence>
<dbReference type="STRING" id="1219011.GCA_001895045_01862"/>
<dbReference type="PANTHER" id="PTHR38447:SF1">
    <property type="entry name" value="RNA POLYMERASE-BINDING TRANSCRIPTION FACTOR CARD"/>
    <property type="match status" value="1"/>
</dbReference>
<dbReference type="Pfam" id="PF02559">
    <property type="entry name" value="CarD_TRCF_RID"/>
    <property type="match status" value="1"/>
</dbReference>
<dbReference type="GO" id="GO:0009303">
    <property type="term" value="P:rRNA transcription"/>
    <property type="evidence" value="ECO:0007669"/>
    <property type="project" value="TreeGrafter"/>
</dbReference>
<dbReference type="Gene3D" id="1.20.58.1290">
    <property type="entry name" value="CarD-like, C-terminal domain"/>
    <property type="match status" value="1"/>
</dbReference>
<dbReference type="PANTHER" id="PTHR38447">
    <property type="entry name" value="TRANSCRIPTION FACTOR YDEB-RELATED"/>
    <property type="match status" value="1"/>
</dbReference>
<keyword evidence="3" id="KW-1185">Reference proteome</keyword>
<dbReference type="Pfam" id="PF21095">
    <property type="entry name" value="CarD_C"/>
    <property type="match status" value="1"/>
</dbReference>
<gene>
    <name evidence="2" type="ORF">NCTC10994_01535</name>
</gene>
<evidence type="ECO:0000313" key="2">
    <source>
        <dbReference type="EMBL" id="SQI30380.1"/>
    </source>
</evidence>
<name>A0A2X4UBY8_9NOCA</name>
<dbReference type="Gene3D" id="2.40.10.170">
    <property type="match status" value="1"/>
</dbReference>
<dbReference type="InterPro" id="IPR003711">
    <property type="entry name" value="CarD-like/TRCF_RID"/>
</dbReference>
<accession>A0A2X4UBY8</accession>
<evidence type="ECO:0000313" key="3">
    <source>
        <dbReference type="Proteomes" id="UP000249091"/>
    </source>
</evidence>
<sequence length="174" mass="19353">MQFSTGQIVVHPHHGPATILEIFDRTIRNTEVSYLRLAVHRSDLTIDVPVGKADELGLREICHTTELKELFDVLHAPTPVEDNGWSRRFKDHQDKLRLGDLLVTAGVVRDLTRREHRCGLSLGEKKMLRSARGPVLTELCLALSIPDDQAETLLDSAILEPAPALEQQVLAEAG</sequence>
<dbReference type="InterPro" id="IPR042215">
    <property type="entry name" value="CarD-like_C"/>
</dbReference>
<dbReference type="AlphaFoldDB" id="A0A2X4UBY8"/>
<dbReference type="Proteomes" id="UP000249091">
    <property type="component" value="Chromosome 1"/>
</dbReference>
<protein>
    <submittedName>
        <fullName evidence="2">Card like transcriptional regulator</fullName>
    </submittedName>
</protein>
<feature type="domain" description="CarD-like/TRCF RNAP-interacting" evidence="1">
    <location>
        <begin position="2"/>
        <end position="112"/>
    </location>
</feature>
<dbReference type="SUPFAM" id="SSF141259">
    <property type="entry name" value="CarD-like"/>
    <property type="match status" value="1"/>
</dbReference>